<dbReference type="AlphaFoldDB" id="A0A811JQZ7"/>
<evidence type="ECO:0000256" key="7">
    <source>
        <dbReference type="ARBA" id="ARBA00023136"/>
    </source>
</evidence>
<feature type="transmembrane region" description="Helical" evidence="11">
    <location>
        <begin position="99"/>
        <end position="117"/>
    </location>
</feature>
<evidence type="ECO:0000256" key="11">
    <source>
        <dbReference type="SAM" id="Phobius"/>
    </source>
</evidence>
<dbReference type="PANTHER" id="PTHR12869">
    <property type="entry name" value="SMALL SEVEN TRANSMEMBRANE DOMAIN-CONTAINING PROTEIN"/>
    <property type="match status" value="1"/>
</dbReference>
<protein>
    <recommendedName>
        <fullName evidence="9">BOS complex subunit TMEM147</fullName>
    </recommendedName>
    <alternativeName>
        <fullName evidence="10">Transmembrane protein 147</fullName>
    </alternativeName>
</protein>
<evidence type="ECO:0000256" key="9">
    <source>
        <dbReference type="ARBA" id="ARBA00034846"/>
    </source>
</evidence>
<dbReference type="EMBL" id="CAJFDH010000001">
    <property type="protein sequence ID" value="CAD5205677.1"/>
    <property type="molecule type" value="Genomic_DNA"/>
</dbReference>
<feature type="transmembrane region" description="Helical" evidence="11">
    <location>
        <begin position="167"/>
        <end position="185"/>
    </location>
</feature>
<keyword evidence="6 11" id="KW-1133">Transmembrane helix</keyword>
<evidence type="ECO:0000256" key="1">
    <source>
        <dbReference type="ARBA" id="ARBA00004477"/>
    </source>
</evidence>
<dbReference type="GO" id="GO:0005789">
    <property type="term" value="C:endoplasmic reticulum membrane"/>
    <property type="evidence" value="ECO:0007669"/>
    <property type="project" value="UniProtKB-SubCell"/>
</dbReference>
<evidence type="ECO:0000256" key="10">
    <source>
        <dbReference type="ARBA" id="ARBA00034899"/>
    </source>
</evidence>
<name>A0A811JQZ7_9BILA</name>
<dbReference type="Pfam" id="PF09767">
    <property type="entry name" value="DUF2053"/>
    <property type="match status" value="1"/>
</dbReference>
<dbReference type="OrthoDB" id="9993532at2759"/>
<feature type="transmembrane region" description="Helical" evidence="11">
    <location>
        <begin position="205"/>
        <end position="223"/>
    </location>
</feature>
<evidence type="ECO:0000256" key="3">
    <source>
        <dbReference type="ARBA" id="ARBA00022475"/>
    </source>
</evidence>
<evidence type="ECO:0000256" key="5">
    <source>
        <dbReference type="ARBA" id="ARBA00022824"/>
    </source>
</evidence>
<comment type="similarity">
    <text evidence="8">Belongs to the TMEM147 family.</text>
</comment>
<comment type="subcellular location">
    <subcellularLocation>
        <location evidence="2">Cell membrane</location>
        <topology evidence="2">Multi-pass membrane protein</topology>
    </subcellularLocation>
    <subcellularLocation>
        <location evidence="1">Endoplasmic reticulum membrane</location>
        <topology evidence="1">Multi-pass membrane protein</topology>
    </subcellularLocation>
</comment>
<evidence type="ECO:0000313" key="12">
    <source>
        <dbReference type="EMBL" id="CAD5205677.1"/>
    </source>
</evidence>
<evidence type="ECO:0000313" key="13">
    <source>
        <dbReference type="Proteomes" id="UP000614601"/>
    </source>
</evidence>
<proteinExistence type="inferred from homology"/>
<evidence type="ECO:0000256" key="4">
    <source>
        <dbReference type="ARBA" id="ARBA00022692"/>
    </source>
</evidence>
<evidence type="ECO:0000256" key="6">
    <source>
        <dbReference type="ARBA" id="ARBA00022989"/>
    </source>
</evidence>
<dbReference type="GO" id="GO:0005886">
    <property type="term" value="C:plasma membrane"/>
    <property type="evidence" value="ECO:0007669"/>
    <property type="project" value="UniProtKB-SubCell"/>
</dbReference>
<dbReference type="InterPro" id="IPR019164">
    <property type="entry name" value="TMEM147"/>
</dbReference>
<keyword evidence="7 11" id="KW-0472">Membrane</keyword>
<keyword evidence="13" id="KW-1185">Reference proteome</keyword>
<feature type="transmembrane region" description="Helical" evidence="11">
    <location>
        <begin position="68"/>
        <end position="87"/>
    </location>
</feature>
<accession>A0A811JQZ7</accession>
<evidence type="ECO:0000256" key="2">
    <source>
        <dbReference type="ARBA" id="ARBA00004651"/>
    </source>
</evidence>
<reference evidence="12" key="1">
    <citation type="submission" date="2020-09" db="EMBL/GenBank/DDBJ databases">
        <authorList>
            <person name="Kikuchi T."/>
        </authorList>
    </citation>
    <scope>NUCLEOTIDE SEQUENCE</scope>
    <source>
        <strain evidence="12">SH1</strain>
    </source>
</reference>
<gene>
    <name evidence="12" type="ORF">BOKJ2_LOCUS361</name>
</gene>
<dbReference type="EMBL" id="CAJFCW020000001">
    <property type="protein sequence ID" value="CAG9078647.1"/>
    <property type="molecule type" value="Genomic_DNA"/>
</dbReference>
<keyword evidence="3" id="KW-1003">Cell membrane</keyword>
<organism evidence="12 13">
    <name type="scientific">Bursaphelenchus okinawaensis</name>
    <dbReference type="NCBI Taxonomy" id="465554"/>
    <lineage>
        <taxon>Eukaryota</taxon>
        <taxon>Metazoa</taxon>
        <taxon>Ecdysozoa</taxon>
        <taxon>Nematoda</taxon>
        <taxon>Chromadorea</taxon>
        <taxon>Rhabditida</taxon>
        <taxon>Tylenchina</taxon>
        <taxon>Tylenchomorpha</taxon>
        <taxon>Aphelenchoidea</taxon>
        <taxon>Aphelenchoididae</taxon>
        <taxon>Bursaphelenchus</taxon>
    </lineage>
</organism>
<sequence>MTFFHFVNCCVLAFAPYFVVYKYSVLSEYSSLFQFLQAGGVYFFTQFCKLLTYATFFPAPDNFTASGFQHFLLNTGDLFDVVGLWLAINMATGRGEIRFLVSGFSWAFAHSVASHLLPLFIGARKMAFSWAYIQRGIEANADMAFYVGLATFVWLSKRNDKNNIYRIAMAFVLIGWAREGVLSFLQSQYNVVSWSLVISKVVYSVAYAASALTLSQLGIVITLKIMNLNVLVLLFVALSCMFVVSDARWGIGRGFGRMGGWGRRGGGFGRGFGRRGMGYGRGFGGYGRRGWYG</sequence>
<feature type="transmembrane region" description="Helical" evidence="11">
    <location>
        <begin position="35"/>
        <end position="56"/>
    </location>
</feature>
<feature type="transmembrane region" description="Helical" evidence="11">
    <location>
        <begin position="6"/>
        <end position="23"/>
    </location>
</feature>
<feature type="transmembrane region" description="Helical" evidence="11">
    <location>
        <begin position="137"/>
        <end position="155"/>
    </location>
</feature>
<dbReference type="Proteomes" id="UP000614601">
    <property type="component" value="Unassembled WGS sequence"/>
</dbReference>
<keyword evidence="5" id="KW-0256">Endoplasmic reticulum</keyword>
<dbReference type="Proteomes" id="UP000783686">
    <property type="component" value="Unassembled WGS sequence"/>
</dbReference>
<feature type="transmembrane region" description="Helical" evidence="11">
    <location>
        <begin position="230"/>
        <end position="251"/>
    </location>
</feature>
<evidence type="ECO:0000256" key="8">
    <source>
        <dbReference type="ARBA" id="ARBA00034739"/>
    </source>
</evidence>
<dbReference type="PANTHER" id="PTHR12869:SF0">
    <property type="entry name" value="BOS COMPLEX SUBUNIT TMEM147"/>
    <property type="match status" value="1"/>
</dbReference>
<keyword evidence="4 11" id="KW-0812">Transmembrane</keyword>
<comment type="caution">
    <text evidence="12">The sequence shown here is derived from an EMBL/GenBank/DDBJ whole genome shotgun (WGS) entry which is preliminary data.</text>
</comment>